<gene>
    <name evidence="2" type="ORF">SYMBAF_11340</name>
</gene>
<feature type="coiled-coil region" evidence="1">
    <location>
        <begin position="45"/>
        <end position="107"/>
    </location>
</feature>
<dbReference type="InterPro" id="IPR020000">
    <property type="entry name" value="Phage_P2_LysB"/>
</dbReference>
<keyword evidence="1" id="KW-0175">Coiled coil</keyword>
<dbReference type="AlphaFoldDB" id="A0A068ZCR0"/>
<sequence length="149" mass="17025">MMGWMKTAPLLLLGVMLLWTNWQRMTQQEQLIEQQQHIRLADTEIASLTESLMTKVQELDELQQQADANQQAYLTLQQQTVAAHDQLRQRNQQLEKLKRENQLLREWADTALPADIIRLHQHASITGSAAYRRLPEADALPASGASTAE</sequence>
<organism evidence="2 3">
    <name type="scientific">Serratia symbiotica</name>
    <dbReference type="NCBI Taxonomy" id="138074"/>
    <lineage>
        <taxon>Bacteria</taxon>
        <taxon>Pseudomonadati</taxon>
        <taxon>Pseudomonadota</taxon>
        <taxon>Gammaproteobacteria</taxon>
        <taxon>Enterobacterales</taxon>
        <taxon>Yersiniaceae</taxon>
        <taxon>Serratia</taxon>
    </lineage>
</organism>
<name>A0A068ZCR0_9GAMM</name>
<dbReference type="NCBIfam" id="TIGR03495">
    <property type="entry name" value="phage_LysB"/>
    <property type="match status" value="1"/>
</dbReference>
<dbReference type="Proteomes" id="UP000042738">
    <property type="component" value="Chromosome"/>
</dbReference>
<evidence type="ECO:0000313" key="3">
    <source>
        <dbReference type="Proteomes" id="UP000042738"/>
    </source>
</evidence>
<evidence type="ECO:0000313" key="2">
    <source>
        <dbReference type="EMBL" id="QLH63411.1"/>
    </source>
</evidence>
<dbReference type="RefSeq" id="WP_040266598.1">
    <property type="nucleotide sequence ID" value="NZ_CAXKXZ010000015.1"/>
</dbReference>
<dbReference type="STRING" id="138074.SYMBAF_80108"/>
<accession>A0A068ZCR0</accession>
<evidence type="ECO:0000256" key="1">
    <source>
        <dbReference type="SAM" id="Coils"/>
    </source>
</evidence>
<dbReference type="EMBL" id="CP050855">
    <property type="protein sequence ID" value="QLH63411.1"/>
    <property type="molecule type" value="Genomic_DNA"/>
</dbReference>
<dbReference type="GeneID" id="93737088"/>
<reference evidence="2 3" key="1">
    <citation type="journal article" date="2014" name="Genome Announc.">
        <title>Whole-Genome Sequence of Serratia symbiotica Strain CWBI-2.3T, a Free-Living Symbiont of the Black Bean Aphid Aphis fabae.</title>
        <authorList>
            <person name="Foray V."/>
            <person name="Grigorescu A.S."/>
            <person name="Sabri A."/>
            <person name="Haubruge E."/>
            <person name="Lognay G."/>
            <person name="Francis F."/>
            <person name="Fauconnier M.L."/>
            <person name="Hance T."/>
            <person name="Thonart P."/>
        </authorList>
    </citation>
    <scope>NUCLEOTIDE SEQUENCE [LARGE SCALE GENOMIC DNA]</scope>
    <source>
        <strain evidence="2">CWBI-2.3</strain>
    </source>
</reference>
<protein>
    <submittedName>
        <fullName evidence="2">Holin</fullName>
    </submittedName>
</protein>
<proteinExistence type="predicted"/>